<feature type="transmembrane region" description="Helical" evidence="1">
    <location>
        <begin position="27"/>
        <end position="52"/>
    </location>
</feature>
<name>D5E6A4_MYCCM</name>
<keyword evidence="3" id="KW-1185">Reference proteome</keyword>
<evidence type="ECO:0000313" key="2">
    <source>
        <dbReference type="EMBL" id="ADE19899.1"/>
    </source>
</evidence>
<reference key="2">
    <citation type="submission" date="2010-03" db="EMBL/GenBank/DDBJ databases">
        <authorList>
            <person name="Ma Z."/>
            <person name="Wang X."/>
            <person name="Liu H."/>
        </authorList>
    </citation>
    <scope>NUCLEOTIDE SEQUENCE</scope>
    <source>
        <strain>MP145</strain>
    </source>
</reference>
<protein>
    <submittedName>
        <fullName evidence="2">Uncharacterized protein</fullName>
    </submittedName>
</protein>
<feature type="transmembrane region" description="Helical" evidence="1">
    <location>
        <begin position="159"/>
        <end position="179"/>
    </location>
</feature>
<dbReference type="eggNOG" id="ENOG5031YQD">
    <property type="taxonomic scope" value="Bacteria"/>
</dbReference>
<evidence type="ECO:0000313" key="3">
    <source>
        <dbReference type="Proteomes" id="UP000001845"/>
    </source>
</evidence>
<dbReference type="OrthoDB" id="397473at2"/>
<feature type="transmembrane region" description="Helical" evidence="1">
    <location>
        <begin position="126"/>
        <end position="147"/>
    </location>
</feature>
<dbReference type="AlphaFoldDB" id="D5E6A4"/>
<keyword evidence="1" id="KW-0472">Membrane</keyword>
<sequence length="320" mass="35853">MLKKKDYLSFNTKEELFANHEKDTFRIWIWGFLVSIVILLIISIVNLVLVGLEKNAIIASFVDTLKLSDAYKSKPTSELEAVALNAYATGPLLQNILQSVCLVVALILYVKGVVTSYKNKSFHHLSGWPTTIIGLLVIINVIFLVTILTRGVSKPNLKFASNIITIVSSVLYIAIWVIFGREASFIRRAFAAYVTRERNMKMIEQLSKAAGQSGSQDLFNLFGGLSGAQQVKSQDNTPEAEIISEKTDSSNKPNNLELKLIKKGLEKTDVESFNKLQDLPNDSLFQIAQKLHIFGYEEIEKDELIIQIIKITKADNKTKK</sequence>
<dbReference type="STRING" id="512564.MCRO_0696"/>
<dbReference type="Proteomes" id="UP000001845">
    <property type="component" value="Chromosome"/>
</dbReference>
<keyword evidence="1" id="KW-0812">Transmembrane</keyword>
<dbReference type="HOGENOM" id="CLU_794144_0_0_14"/>
<dbReference type="RefSeq" id="WP_013054675.1">
    <property type="nucleotide sequence ID" value="NC_014014.1"/>
</dbReference>
<reference evidence="3" key="1">
    <citation type="submission" date="2010-03" db="EMBL/GenBank/DDBJ databases">
        <title>The complete genome of Mycoplasma crocodyli MP145.</title>
        <authorList>
            <person name="Glass J.I."/>
            <person name="Durkin A.S."/>
            <person name="Hostetler J."/>
            <person name="Jackson J."/>
            <person name="Johnson J."/>
            <person name="May M.A."/>
            <person name="Paralanov V."/>
            <person name="Radune D."/>
            <person name="Szczypinski B."/>
            <person name="Brown D.R."/>
        </authorList>
    </citation>
    <scope>NUCLEOTIDE SEQUENCE [LARGE SCALE GENOMIC DNA]</scope>
    <source>
        <strain evidence="3">ATCC 51981 / MP145</strain>
    </source>
</reference>
<reference evidence="2 3" key="3">
    <citation type="journal article" date="2011" name="J. Bacteriol.">
        <title>Genome sequences of Mycoplasma alligatoris A21JP2T and Mycoplasma crocodyli MP145T.</title>
        <authorList>
            <person name="Brown D.R."/>
            <person name="Farmerie W.G."/>
            <person name="May M."/>
            <person name="Benders G.A."/>
            <person name="Durkin A.S."/>
            <person name="Hlavinka K."/>
            <person name="Hostetler J."/>
            <person name="Jackson J."/>
            <person name="Johnson J."/>
            <person name="Miller R.H."/>
            <person name="Paralanov V."/>
            <person name="Radune D."/>
            <person name="Szczypinski B."/>
            <person name="Glass J.I."/>
        </authorList>
    </citation>
    <scope>NUCLEOTIDE SEQUENCE [LARGE SCALE GENOMIC DNA]</scope>
    <source>
        <strain evidence="3">ATCC 51981 / MP145</strain>
    </source>
</reference>
<accession>D5E6A4</accession>
<dbReference type="EMBL" id="CP001991">
    <property type="protein sequence ID" value="ADE19899.1"/>
    <property type="molecule type" value="Genomic_DNA"/>
</dbReference>
<proteinExistence type="predicted"/>
<keyword evidence="1" id="KW-1133">Transmembrane helix</keyword>
<feature type="transmembrane region" description="Helical" evidence="1">
    <location>
        <begin position="96"/>
        <end position="114"/>
    </location>
</feature>
<dbReference type="KEGG" id="mcd:MCRO_0696"/>
<gene>
    <name evidence="2" type="ordered locus">MCRO_0696</name>
</gene>
<organism evidence="2 3">
    <name type="scientific">Mycoplasma crocodyli (strain ATCC 51981 / MP145)</name>
    <dbReference type="NCBI Taxonomy" id="512564"/>
    <lineage>
        <taxon>Bacteria</taxon>
        <taxon>Bacillati</taxon>
        <taxon>Mycoplasmatota</taxon>
        <taxon>Mollicutes</taxon>
        <taxon>Mycoplasmataceae</taxon>
        <taxon>Mycoplasma</taxon>
    </lineage>
</organism>
<evidence type="ECO:0000256" key="1">
    <source>
        <dbReference type="SAM" id="Phobius"/>
    </source>
</evidence>